<sequence>MMDASAQPPVKRKPGRPRKVQPQIDFSLPLHPWATAHTQQQQQQQQQQQHTYPHQSASTPASTSYHSAQRLPSQPQPKHRSAAHQQQPHHHATSSGMPPPQGVPMTATVAAVPVPAATFYAQQQQPVYGTPTHARAKPGPKPKLHAQSVPPKPESELEGPRPTLLRKNLPTPADLDFLLGGSSKARARSIAPSSSIDQSRKHTLASKASSEMVNAEATRDPTSAIENRRFQLSASTRTPLHANVSATASDDKHSQAAVRYMDDDLPLGAEAVMEPEHDAGSSFEADVEDAREKDDPNDRDFRPYGRPTAAKRSVRKSQVPEKTAAILGGTDNLVPKRKRGRPSLASTTGKVPGSDILPTLHARTEARAHNPDDTPDQPKRRGRPPKYGSDPELLHYIEEANRIIAIARNEPERLTKKPKLDDVVDVKLRKVLPDHLRTILLRAKDTMNQRERRHRRALAEAEAQGIAANNSPQDASRQQGNDPIHTVVKLEKRQKDKRRLAALDDERMETGSGSSLIERARGKVSEWIKSISSEAELSVDADELSASGAKWFDEEDDDDDEATSKPTTVSRQGHRLNRAPSSASSSKQHFRALQPSRPDAASPQPAAEGDDHAQASTNTEVDPRLHQSNNQVVAADDEEDTLVQGYFSRFGTVTGADKSASAPKTSPEAVGTQSKQGGAAEAPTFEAGVVGDEYYFSN</sequence>
<feature type="compositionally biased region" description="Basic residues" evidence="1">
    <location>
        <begin position="10"/>
        <end position="19"/>
    </location>
</feature>
<dbReference type="HOGENOM" id="CLU_462445_0_0_1"/>
<feature type="region of interest" description="Disordered" evidence="1">
    <location>
        <begin position="458"/>
        <end position="482"/>
    </location>
</feature>
<feature type="region of interest" description="Disordered" evidence="1">
    <location>
        <begin position="267"/>
        <end position="393"/>
    </location>
</feature>
<feature type="compositionally biased region" description="Basic and acidic residues" evidence="1">
    <location>
        <begin position="362"/>
        <end position="379"/>
    </location>
</feature>
<evidence type="ECO:0000256" key="1">
    <source>
        <dbReference type="SAM" id="MobiDB-lite"/>
    </source>
</evidence>
<dbReference type="GeneID" id="24106520"/>
<keyword evidence="3" id="KW-1185">Reference proteome</keyword>
<feature type="region of interest" description="Disordered" evidence="1">
    <location>
        <begin position="1"/>
        <end position="108"/>
    </location>
</feature>
<protein>
    <submittedName>
        <fullName evidence="2">Uncharacterized protein</fullName>
    </submittedName>
</protein>
<organism evidence="2 3">
    <name type="scientific">Pseudozyma hubeiensis (strain SY62)</name>
    <name type="common">Yeast</name>
    <dbReference type="NCBI Taxonomy" id="1305764"/>
    <lineage>
        <taxon>Eukaryota</taxon>
        <taxon>Fungi</taxon>
        <taxon>Dikarya</taxon>
        <taxon>Basidiomycota</taxon>
        <taxon>Ustilaginomycotina</taxon>
        <taxon>Ustilaginomycetes</taxon>
        <taxon>Ustilaginales</taxon>
        <taxon>Ustilaginaceae</taxon>
        <taxon>Pseudozyma</taxon>
    </lineage>
</organism>
<feature type="compositionally biased region" description="Basic and acidic residues" evidence="1">
    <location>
        <begin position="288"/>
        <end position="303"/>
    </location>
</feature>
<dbReference type="Proteomes" id="UP000014071">
    <property type="component" value="Unassembled WGS sequence"/>
</dbReference>
<feature type="region of interest" description="Disordered" evidence="1">
    <location>
        <begin position="184"/>
        <end position="254"/>
    </location>
</feature>
<feature type="region of interest" description="Disordered" evidence="1">
    <location>
        <begin position="549"/>
        <end position="638"/>
    </location>
</feature>
<feature type="compositionally biased region" description="Basic residues" evidence="1">
    <location>
        <begin position="77"/>
        <end position="92"/>
    </location>
</feature>
<dbReference type="GO" id="GO:0003677">
    <property type="term" value="F:DNA binding"/>
    <property type="evidence" value="ECO:0007669"/>
    <property type="project" value="InterPro"/>
</dbReference>
<dbReference type="AlphaFoldDB" id="R9NY94"/>
<gene>
    <name evidence="2" type="ORF">PHSY_001219</name>
</gene>
<feature type="compositionally biased region" description="Low complexity" evidence="1">
    <location>
        <begin position="39"/>
        <end position="49"/>
    </location>
</feature>
<evidence type="ECO:0000313" key="3">
    <source>
        <dbReference type="Proteomes" id="UP000014071"/>
    </source>
</evidence>
<name>R9NY94_PSEHS</name>
<accession>R9NY94</accession>
<dbReference type="InterPro" id="IPR017956">
    <property type="entry name" value="AT_hook_DNA-bd_motif"/>
</dbReference>
<feature type="compositionally biased region" description="Polar residues" evidence="1">
    <location>
        <begin position="50"/>
        <end position="73"/>
    </location>
</feature>
<dbReference type="EMBL" id="DF238778">
    <property type="protein sequence ID" value="GAC93654.1"/>
    <property type="molecule type" value="Genomic_DNA"/>
</dbReference>
<feature type="compositionally biased region" description="Polar residues" evidence="1">
    <location>
        <begin position="469"/>
        <end position="481"/>
    </location>
</feature>
<dbReference type="SMART" id="SM00384">
    <property type="entry name" value="AT_hook"/>
    <property type="match status" value="3"/>
</dbReference>
<feature type="compositionally biased region" description="Polar residues" evidence="1">
    <location>
        <begin position="614"/>
        <end position="632"/>
    </location>
</feature>
<feature type="compositionally biased region" description="Polar residues" evidence="1">
    <location>
        <begin position="220"/>
        <end position="248"/>
    </location>
</feature>
<feature type="compositionally biased region" description="Basic residues" evidence="1">
    <location>
        <begin position="134"/>
        <end position="144"/>
    </location>
</feature>
<feature type="region of interest" description="Disordered" evidence="1">
    <location>
        <begin position="123"/>
        <end position="170"/>
    </location>
</feature>
<dbReference type="RefSeq" id="XP_012187241.1">
    <property type="nucleotide sequence ID" value="XM_012331851.1"/>
</dbReference>
<dbReference type="eggNOG" id="ENOG502RDZ9">
    <property type="taxonomic scope" value="Eukaryota"/>
</dbReference>
<feature type="compositionally biased region" description="Low complexity" evidence="1">
    <location>
        <begin position="184"/>
        <end position="196"/>
    </location>
</feature>
<proteinExistence type="predicted"/>
<reference evidence="3" key="1">
    <citation type="journal article" date="2013" name="Genome Announc.">
        <title>Draft genome sequence of the basidiomycetous yeast-like fungus Pseudozyma hubeiensis SY62, which produces an abundant amount of the biosurfactant mannosylerythritol lipids.</title>
        <authorList>
            <person name="Konishi M."/>
            <person name="Hatada Y."/>
            <person name="Horiuchi J."/>
        </authorList>
    </citation>
    <scope>NUCLEOTIDE SEQUENCE [LARGE SCALE GENOMIC DNA]</scope>
    <source>
        <strain evidence="3">SY62</strain>
    </source>
</reference>
<dbReference type="OrthoDB" id="2556512at2759"/>
<feature type="region of interest" description="Disordered" evidence="1">
    <location>
        <begin position="653"/>
        <end position="686"/>
    </location>
</feature>
<evidence type="ECO:0000313" key="2">
    <source>
        <dbReference type="EMBL" id="GAC93654.1"/>
    </source>
</evidence>